<dbReference type="GO" id="GO:0015031">
    <property type="term" value="P:protein transport"/>
    <property type="evidence" value="ECO:0007669"/>
    <property type="project" value="UniProtKB-KW"/>
</dbReference>
<sequence>MRVKKPTSKRVTTRMREGIKKKAAAKRRKDKKIAKKDVTWKSRHRKDPGIPASFPYKDQIVSELEESRRLEKERREELKLQKQKEREEALARGEDVEDDMETEEMDADDDGANGLAALLESAQSAAKEYNGEEDIDDNDMIDSDEDVEYELSEVEDDEEEQTGLEKSRKSYDKIFKSVVEASDVVLYVLDARDPESTRSRKVEQAVLQNPGKRLILLLNKVDLVPTEALNQWLNFLNSSFPTLPIKASPGATNATSFNKKLTGTITADSLMKALKSFANKSNLKRSIIVGVIGYPNVGKSSIINALTKRHNNNSKACPVGNQAGVTTSMREVKIDNKLKILDSPGIVFPDEIINTKKQSKQQQMAKLALLSAIPPKSITDPTGAVKLLLKKFSQNTEMAEGLKKYYDLPPLPSADLEEFAKHFLIHIARTKGRLGKGGVPNLEAAAMAVLNDWRDGRIIGWTLPKASKQSVADAEASTDAPKSSLRGEKEPPKVEQTTVVTSWAKEFDLDGLLGDNFGLE</sequence>
<dbReference type="PANTHER" id="PTHR11089:SF30">
    <property type="entry name" value="GUANINE NUCLEOTIDE-BINDING PROTEIN-LIKE 3 HOMOLOG"/>
    <property type="match status" value="1"/>
</dbReference>
<feature type="region of interest" description="Disordered" evidence="9">
    <location>
        <begin position="470"/>
        <end position="498"/>
    </location>
</feature>
<dbReference type="EMBL" id="JAEOAQ010000004">
    <property type="protein sequence ID" value="KAG5418841.1"/>
    <property type="molecule type" value="Genomic_DNA"/>
</dbReference>
<dbReference type="InterPro" id="IPR023179">
    <property type="entry name" value="GTP-bd_ortho_bundle_sf"/>
</dbReference>
<dbReference type="GO" id="GO:0030684">
    <property type="term" value="C:preribosome"/>
    <property type="evidence" value="ECO:0007669"/>
    <property type="project" value="UniProtKB-ARBA"/>
</dbReference>
<evidence type="ECO:0000256" key="4">
    <source>
        <dbReference type="ARBA" id="ARBA00022517"/>
    </source>
</evidence>
<evidence type="ECO:0000256" key="3">
    <source>
        <dbReference type="ARBA" id="ARBA00022448"/>
    </source>
</evidence>
<dbReference type="GO" id="GO:0005730">
    <property type="term" value="C:nucleolus"/>
    <property type="evidence" value="ECO:0007669"/>
    <property type="project" value="TreeGrafter"/>
</dbReference>
<keyword evidence="7" id="KW-0342">GTP-binding</keyword>
<dbReference type="FunFam" id="1.10.1580.10:FF:000006">
    <property type="entry name" value="Nuclear GTP-binding protein NUG1"/>
    <property type="match status" value="1"/>
</dbReference>
<evidence type="ECO:0000256" key="6">
    <source>
        <dbReference type="ARBA" id="ARBA00022927"/>
    </source>
</evidence>
<keyword evidence="5" id="KW-0547">Nucleotide-binding</keyword>
<dbReference type="Pfam" id="PF08701">
    <property type="entry name" value="GN3L_Grn1"/>
    <property type="match status" value="1"/>
</dbReference>
<comment type="caution">
    <text evidence="11">The sequence shown here is derived from an EMBL/GenBank/DDBJ whole genome shotgun (WGS) entry which is preliminary data.</text>
</comment>
<gene>
    <name evidence="11" type="ORF">I9W82_003559</name>
</gene>
<evidence type="ECO:0000259" key="10">
    <source>
        <dbReference type="PROSITE" id="PS51721"/>
    </source>
</evidence>
<keyword evidence="8" id="KW-0539">Nucleus</keyword>
<evidence type="ECO:0000313" key="12">
    <source>
        <dbReference type="Proteomes" id="UP000669133"/>
    </source>
</evidence>
<dbReference type="FunFam" id="3.40.50.300:FF:000844">
    <property type="entry name" value="Nuclear GTP-binding protein NUG1"/>
    <property type="match status" value="1"/>
</dbReference>
<comment type="function">
    <text evidence="1">May be involved in the mitochondrial lipid metabolism.</text>
</comment>
<dbReference type="PANTHER" id="PTHR11089">
    <property type="entry name" value="GTP-BINDING PROTEIN-RELATED"/>
    <property type="match status" value="1"/>
</dbReference>
<evidence type="ECO:0000256" key="7">
    <source>
        <dbReference type="ARBA" id="ARBA00023134"/>
    </source>
</evidence>
<feature type="compositionally biased region" description="Basic residues" evidence="9">
    <location>
        <begin position="1"/>
        <end position="13"/>
    </location>
</feature>
<feature type="compositionally biased region" description="Acidic residues" evidence="9">
    <location>
        <begin position="95"/>
        <end position="110"/>
    </location>
</feature>
<proteinExistence type="predicted"/>
<dbReference type="SUPFAM" id="SSF52540">
    <property type="entry name" value="P-loop containing nucleoside triphosphate hydrolases"/>
    <property type="match status" value="1"/>
</dbReference>
<feature type="region of interest" description="Disordered" evidence="9">
    <location>
        <begin position="1"/>
        <end position="110"/>
    </location>
</feature>
<evidence type="ECO:0000256" key="5">
    <source>
        <dbReference type="ARBA" id="ARBA00022741"/>
    </source>
</evidence>
<dbReference type="OrthoDB" id="10266128at2759"/>
<evidence type="ECO:0000256" key="1">
    <source>
        <dbReference type="ARBA" id="ARBA00003269"/>
    </source>
</evidence>
<dbReference type="PROSITE" id="PS51721">
    <property type="entry name" value="G_CP"/>
    <property type="match status" value="1"/>
</dbReference>
<evidence type="ECO:0000313" key="11">
    <source>
        <dbReference type="EMBL" id="KAG5418841.1"/>
    </source>
</evidence>
<comment type="subcellular location">
    <subcellularLocation>
        <location evidence="2">Nucleus</location>
    </subcellularLocation>
</comment>
<dbReference type="InterPro" id="IPR027417">
    <property type="entry name" value="P-loop_NTPase"/>
</dbReference>
<dbReference type="GO" id="GO:0006364">
    <property type="term" value="P:rRNA processing"/>
    <property type="evidence" value="ECO:0007669"/>
    <property type="project" value="UniProtKB-ARBA"/>
</dbReference>
<keyword evidence="12" id="KW-1185">Reference proteome</keyword>
<dbReference type="Gene3D" id="1.10.1580.10">
    <property type="match status" value="1"/>
</dbReference>
<evidence type="ECO:0000256" key="2">
    <source>
        <dbReference type="ARBA" id="ARBA00004123"/>
    </source>
</evidence>
<dbReference type="InterPro" id="IPR014813">
    <property type="entry name" value="Gnl3_N_dom"/>
</dbReference>
<dbReference type="Pfam" id="PF01926">
    <property type="entry name" value="MMR_HSR1"/>
    <property type="match status" value="1"/>
</dbReference>
<feature type="compositionally biased region" description="Basic residues" evidence="9">
    <location>
        <begin position="21"/>
        <end position="34"/>
    </location>
</feature>
<dbReference type="GeneID" id="93652188"/>
<dbReference type="Proteomes" id="UP000669133">
    <property type="component" value="Unassembled WGS sequence"/>
</dbReference>
<protein>
    <submittedName>
        <fullName evidence="11">NUG1</fullName>
    </submittedName>
</protein>
<dbReference type="AlphaFoldDB" id="A0A8H7ZF37"/>
<name>A0A8H7ZF37_9ASCO</name>
<keyword evidence="4" id="KW-0690">Ribosome biogenesis</keyword>
<dbReference type="GO" id="GO:0005525">
    <property type="term" value="F:GTP binding"/>
    <property type="evidence" value="ECO:0007669"/>
    <property type="project" value="UniProtKB-KW"/>
</dbReference>
<dbReference type="GO" id="GO:0042273">
    <property type="term" value="P:ribosomal large subunit biogenesis"/>
    <property type="evidence" value="ECO:0007669"/>
    <property type="project" value="UniProtKB-ARBA"/>
</dbReference>
<dbReference type="InterPro" id="IPR006073">
    <property type="entry name" value="GTP-bd"/>
</dbReference>
<dbReference type="CDD" id="cd04178">
    <property type="entry name" value="Nucleostemin_like"/>
    <property type="match status" value="1"/>
</dbReference>
<keyword evidence="3" id="KW-0813">Transport</keyword>
<evidence type="ECO:0000256" key="9">
    <source>
        <dbReference type="SAM" id="MobiDB-lite"/>
    </source>
</evidence>
<reference evidence="11 12" key="1">
    <citation type="submission" date="2020-12" db="EMBL/GenBank/DDBJ databases">
        <title>Effect of drift, selection, and recombination on the evolution of hybrid genomes in Candida yeast pathogens.</title>
        <authorList>
            <person name="Mixao V."/>
            <person name="Ksiezopolska E."/>
            <person name="Saus E."/>
            <person name="Boekhout T."/>
            <person name="Gacser A."/>
            <person name="Gabaldon T."/>
        </authorList>
    </citation>
    <scope>NUCLEOTIDE SEQUENCE [LARGE SCALE GENOMIC DNA]</scope>
    <source>
        <strain evidence="11 12">BP57</strain>
    </source>
</reference>
<dbReference type="InterPro" id="IPR030378">
    <property type="entry name" value="G_CP_dom"/>
</dbReference>
<feature type="compositionally biased region" description="Basic and acidic residues" evidence="9">
    <location>
        <begin position="65"/>
        <end position="94"/>
    </location>
</feature>
<accession>A0A8H7ZF37</accession>
<dbReference type="Gene3D" id="3.40.50.300">
    <property type="entry name" value="P-loop containing nucleotide triphosphate hydrolases"/>
    <property type="match status" value="1"/>
</dbReference>
<keyword evidence="6" id="KW-0653">Protein transport</keyword>
<evidence type="ECO:0000256" key="8">
    <source>
        <dbReference type="ARBA" id="ARBA00023242"/>
    </source>
</evidence>
<dbReference type="InterPro" id="IPR050755">
    <property type="entry name" value="TRAFAC_YlqF/YawG_RiboMat"/>
</dbReference>
<feature type="domain" description="CP-type G" evidence="10">
    <location>
        <begin position="171"/>
        <end position="349"/>
    </location>
</feature>
<dbReference type="RefSeq" id="XP_067547957.1">
    <property type="nucleotide sequence ID" value="XM_067692537.1"/>
</dbReference>
<organism evidence="11 12">
    <name type="scientific">Candida metapsilosis</name>
    <dbReference type="NCBI Taxonomy" id="273372"/>
    <lineage>
        <taxon>Eukaryota</taxon>
        <taxon>Fungi</taxon>
        <taxon>Dikarya</taxon>
        <taxon>Ascomycota</taxon>
        <taxon>Saccharomycotina</taxon>
        <taxon>Pichiomycetes</taxon>
        <taxon>Debaryomycetaceae</taxon>
        <taxon>Candida/Lodderomyces clade</taxon>
        <taxon>Candida</taxon>
    </lineage>
</organism>